<dbReference type="SUPFAM" id="SSF109635">
    <property type="entry name" value="DnaK suppressor protein DksA, alpha-hairpin domain"/>
    <property type="match status" value="1"/>
</dbReference>
<keyword evidence="3" id="KW-0862">Zinc</keyword>
<dbReference type="GO" id="GO:0008270">
    <property type="term" value="F:zinc ion binding"/>
    <property type="evidence" value="ECO:0007669"/>
    <property type="project" value="UniProtKB-KW"/>
</dbReference>
<evidence type="ECO:0000256" key="3">
    <source>
        <dbReference type="ARBA" id="ARBA00022833"/>
    </source>
</evidence>
<gene>
    <name evidence="7" type="ordered locus">Desti_1749</name>
</gene>
<evidence type="ECO:0000256" key="4">
    <source>
        <dbReference type="PROSITE-ProRule" id="PRU00510"/>
    </source>
</evidence>
<feature type="region of interest" description="Disordered" evidence="5">
    <location>
        <begin position="221"/>
        <end position="242"/>
    </location>
</feature>
<dbReference type="InterPro" id="IPR020460">
    <property type="entry name" value="Znf_C4-type_bac"/>
</dbReference>
<evidence type="ECO:0000256" key="5">
    <source>
        <dbReference type="SAM" id="MobiDB-lite"/>
    </source>
</evidence>
<name>I4C4G8_DESTA</name>
<keyword evidence="8" id="KW-1185">Reference proteome</keyword>
<dbReference type="RefSeq" id="WP_014809605.1">
    <property type="nucleotide sequence ID" value="NC_018025.1"/>
</dbReference>
<dbReference type="PROSITE" id="PS01102">
    <property type="entry name" value="ZF_DKSA_1"/>
    <property type="match status" value="1"/>
</dbReference>
<protein>
    <submittedName>
        <fullName evidence="7">DnaK suppressor protein</fullName>
    </submittedName>
</protein>
<dbReference type="InterPro" id="IPR020458">
    <property type="entry name" value="Znf_DskA_TraR_CS"/>
</dbReference>
<accession>I4C4G8</accession>
<dbReference type="PANTHER" id="PTHR33823">
    <property type="entry name" value="RNA POLYMERASE-BINDING TRANSCRIPTION FACTOR DKSA-RELATED"/>
    <property type="match status" value="1"/>
</dbReference>
<evidence type="ECO:0000256" key="1">
    <source>
        <dbReference type="ARBA" id="ARBA00022723"/>
    </source>
</evidence>
<dbReference type="Pfam" id="PF01258">
    <property type="entry name" value="zf-dskA_traR"/>
    <property type="match status" value="1"/>
</dbReference>
<dbReference type="EMBL" id="CP003360">
    <property type="protein sequence ID" value="AFM24459.1"/>
    <property type="molecule type" value="Genomic_DNA"/>
</dbReference>
<keyword evidence="1" id="KW-0479">Metal-binding</keyword>
<dbReference type="SUPFAM" id="SSF57716">
    <property type="entry name" value="Glucocorticoid receptor-like (DNA-binding domain)"/>
    <property type="match status" value="1"/>
</dbReference>
<evidence type="ECO:0000256" key="2">
    <source>
        <dbReference type="ARBA" id="ARBA00022771"/>
    </source>
</evidence>
<dbReference type="HOGENOM" id="CLU_1145753_0_0_7"/>
<feature type="compositionally biased region" description="Basic and acidic residues" evidence="5">
    <location>
        <begin position="221"/>
        <end position="231"/>
    </location>
</feature>
<sequence length="242" mass="27499">MWMTREEIAAALGIVPNSVRGKVQKGQIERKVEDGKNLYRIITAVPKKGVAPQDSETEIQTAPQPAPVPPEPPKREEPRPVPRIVHPVHEPVRKPVTTPEPEVKRKPSDKEPFNPKQVLLEMIASLKIGRNIDAIEKGDEIDLATGEISRELDARISMRQHRQLKEIEDALERIKLGEYGICEDCGEPIPEQRLRLFPAARLCVRCQEEMDQLEKLRESQGIRGGTWREEPSEGTYVRSFED</sequence>
<feature type="zinc finger region" description="dksA C4-type" evidence="4">
    <location>
        <begin position="182"/>
        <end position="206"/>
    </location>
</feature>
<proteinExistence type="predicted"/>
<dbReference type="PRINTS" id="PR00618">
    <property type="entry name" value="DKSAZNFINGER"/>
</dbReference>
<organism evidence="7 8">
    <name type="scientific">Desulfomonile tiedjei (strain ATCC 49306 / DSM 6799 / DCB-1)</name>
    <dbReference type="NCBI Taxonomy" id="706587"/>
    <lineage>
        <taxon>Bacteria</taxon>
        <taxon>Pseudomonadati</taxon>
        <taxon>Thermodesulfobacteriota</taxon>
        <taxon>Desulfomonilia</taxon>
        <taxon>Desulfomonilales</taxon>
        <taxon>Desulfomonilaceae</taxon>
        <taxon>Desulfomonile</taxon>
    </lineage>
</organism>
<evidence type="ECO:0000313" key="7">
    <source>
        <dbReference type="EMBL" id="AFM24459.1"/>
    </source>
</evidence>
<dbReference type="eggNOG" id="COG1734">
    <property type="taxonomic scope" value="Bacteria"/>
</dbReference>
<dbReference type="AlphaFoldDB" id="I4C4G8"/>
<feature type="compositionally biased region" description="Basic and acidic residues" evidence="5">
    <location>
        <begin position="101"/>
        <end position="113"/>
    </location>
</feature>
<dbReference type="InterPro" id="IPR037187">
    <property type="entry name" value="DnaK_N"/>
</dbReference>
<dbReference type="Proteomes" id="UP000006055">
    <property type="component" value="Chromosome"/>
</dbReference>
<dbReference type="STRING" id="706587.Desti_1749"/>
<dbReference type="KEGG" id="dti:Desti_1749"/>
<dbReference type="Gene3D" id="1.20.120.910">
    <property type="entry name" value="DksA, coiled-coil domain"/>
    <property type="match status" value="1"/>
</dbReference>
<feature type="region of interest" description="Disordered" evidence="5">
    <location>
        <begin position="46"/>
        <end position="113"/>
    </location>
</feature>
<dbReference type="PROSITE" id="PS51128">
    <property type="entry name" value="ZF_DKSA_2"/>
    <property type="match status" value="1"/>
</dbReference>
<dbReference type="InterPro" id="IPR000962">
    <property type="entry name" value="Znf_DskA_TraR"/>
</dbReference>
<evidence type="ECO:0000259" key="6">
    <source>
        <dbReference type="Pfam" id="PF01258"/>
    </source>
</evidence>
<evidence type="ECO:0000313" key="8">
    <source>
        <dbReference type="Proteomes" id="UP000006055"/>
    </source>
</evidence>
<keyword evidence="2" id="KW-0863">Zinc-finger</keyword>
<feature type="domain" description="Zinc finger DksA/TraR C4-type" evidence="6">
    <location>
        <begin position="177"/>
        <end position="209"/>
    </location>
</feature>
<dbReference type="OrthoDB" id="9803742at2"/>
<reference evidence="8" key="1">
    <citation type="submission" date="2012-06" db="EMBL/GenBank/DDBJ databases">
        <title>Complete sequence of chromosome of Desulfomonile tiedjei DSM 6799.</title>
        <authorList>
            <person name="Lucas S."/>
            <person name="Copeland A."/>
            <person name="Lapidus A."/>
            <person name="Glavina del Rio T."/>
            <person name="Dalin E."/>
            <person name="Tice H."/>
            <person name="Bruce D."/>
            <person name="Goodwin L."/>
            <person name="Pitluck S."/>
            <person name="Peters L."/>
            <person name="Ovchinnikova G."/>
            <person name="Zeytun A."/>
            <person name="Lu M."/>
            <person name="Kyrpides N."/>
            <person name="Mavromatis K."/>
            <person name="Ivanova N."/>
            <person name="Brettin T."/>
            <person name="Detter J.C."/>
            <person name="Han C."/>
            <person name="Larimer F."/>
            <person name="Land M."/>
            <person name="Hauser L."/>
            <person name="Markowitz V."/>
            <person name="Cheng J.-F."/>
            <person name="Hugenholtz P."/>
            <person name="Woyke T."/>
            <person name="Wu D."/>
            <person name="Spring S."/>
            <person name="Schroeder M."/>
            <person name="Brambilla E."/>
            <person name="Klenk H.-P."/>
            <person name="Eisen J.A."/>
        </authorList>
    </citation>
    <scope>NUCLEOTIDE SEQUENCE [LARGE SCALE GENOMIC DNA]</scope>
    <source>
        <strain evidence="8">ATCC 49306 / DSM 6799 / DCB-1</strain>
    </source>
</reference>